<sequence>MRVDVVAVGTELLLGQIVDTNSSWIGEQLAAHGFDSLLQTKVGDNLDRVVTAFRRALAEADAVIVCGGLGPTHDDLTRQAIAAVMGVDLALDDEIADRIRELFAARGRPMPENNLTQAMVPAGASVIPQTRGTAPGLICPVTLDGAAKVLYAVPGVPHEMKDMLERAVLPDLHARSGEAAVIVSRTLRTWGDSESGLAERLAPLIDELDRVGNPTLAFLASGWEGIKVRLTAKAADSATAADLLSQWSTRVEDLVAGNLFGYDDDTMESVVLDRLRDRGLTLGLAESATGGLLAARLTAVAGADDVLRGSIVSHETGLRQRLLGAGATVGVEDEQTAGAMAVGARRALDSSVGLAVTGGSVPADQTGAAVSAVCIGLALGDAVVTTRLLLPGQHDQIRQRSVIGALDFLRRQLLRP</sequence>
<dbReference type="InterPro" id="IPR041424">
    <property type="entry name" value="CinA_KH"/>
</dbReference>
<gene>
    <name evidence="3" type="ORF">JL106_20040</name>
</gene>
<evidence type="ECO:0000313" key="4">
    <source>
        <dbReference type="Proteomes" id="UP000663792"/>
    </source>
</evidence>
<feature type="domain" description="MoaB/Mog" evidence="2">
    <location>
        <begin position="4"/>
        <end position="174"/>
    </location>
</feature>
<dbReference type="Proteomes" id="UP000663792">
    <property type="component" value="Unassembled WGS sequence"/>
</dbReference>
<dbReference type="InterPro" id="IPR008136">
    <property type="entry name" value="CinA_C"/>
</dbReference>
<dbReference type="Pfam" id="PF00994">
    <property type="entry name" value="MoCF_biosynth"/>
    <property type="match status" value="1"/>
</dbReference>
<dbReference type="EMBL" id="JAERWK010000030">
    <property type="protein sequence ID" value="MBM9469581.1"/>
    <property type="molecule type" value="Genomic_DNA"/>
</dbReference>
<dbReference type="PIRSF" id="PIRSF006728">
    <property type="entry name" value="CinA"/>
    <property type="match status" value="1"/>
</dbReference>
<dbReference type="Pfam" id="PF18146">
    <property type="entry name" value="CinA_KH"/>
    <property type="match status" value="1"/>
</dbReference>
<dbReference type="InterPro" id="IPR036653">
    <property type="entry name" value="CinA-like_C"/>
</dbReference>
<evidence type="ECO:0000256" key="1">
    <source>
        <dbReference type="HAMAP-Rule" id="MF_00226"/>
    </source>
</evidence>
<dbReference type="RefSeq" id="WP_205262545.1">
    <property type="nucleotide sequence ID" value="NZ_JAERWK010000030.1"/>
</dbReference>
<dbReference type="SUPFAM" id="SSF142433">
    <property type="entry name" value="CinA-like"/>
    <property type="match status" value="1"/>
</dbReference>
<dbReference type="PANTHER" id="PTHR13939">
    <property type="entry name" value="NICOTINAMIDE-NUCLEOTIDE AMIDOHYDROLASE PNCC"/>
    <property type="match status" value="1"/>
</dbReference>
<dbReference type="PANTHER" id="PTHR13939:SF0">
    <property type="entry name" value="NMN AMIDOHYDROLASE-LIKE PROTEIN YFAY"/>
    <property type="match status" value="1"/>
</dbReference>
<keyword evidence="4" id="KW-1185">Reference proteome</keyword>
<dbReference type="InterPro" id="IPR050101">
    <property type="entry name" value="CinA"/>
</dbReference>
<dbReference type="CDD" id="cd00885">
    <property type="entry name" value="cinA"/>
    <property type="match status" value="1"/>
</dbReference>
<dbReference type="Gene3D" id="3.40.980.10">
    <property type="entry name" value="MoaB/Mog-like domain"/>
    <property type="match status" value="1"/>
</dbReference>
<accession>A0A938YHH7</accession>
<dbReference type="InterPro" id="IPR036425">
    <property type="entry name" value="MoaB/Mog-like_dom_sf"/>
</dbReference>
<dbReference type="InterPro" id="IPR008135">
    <property type="entry name" value="Competence-induced_CinA"/>
</dbReference>
<evidence type="ECO:0000259" key="2">
    <source>
        <dbReference type="SMART" id="SM00852"/>
    </source>
</evidence>
<dbReference type="Gene3D" id="3.90.950.20">
    <property type="entry name" value="CinA-like"/>
    <property type="match status" value="1"/>
</dbReference>
<protein>
    <recommendedName>
        <fullName evidence="1">CinA-like protein</fullName>
    </recommendedName>
</protein>
<reference evidence="3" key="1">
    <citation type="submission" date="2021-01" db="EMBL/GenBank/DDBJ databases">
        <title>YIM 132084 draft genome.</title>
        <authorList>
            <person name="An D."/>
        </authorList>
    </citation>
    <scope>NUCLEOTIDE SEQUENCE</scope>
    <source>
        <strain evidence="3">YIM 132084</strain>
    </source>
</reference>
<name>A0A938YHH7_9ACTN</name>
<dbReference type="SUPFAM" id="SSF53218">
    <property type="entry name" value="Molybdenum cofactor biosynthesis proteins"/>
    <property type="match status" value="1"/>
</dbReference>
<dbReference type="AlphaFoldDB" id="A0A938YHH7"/>
<organism evidence="3 4">
    <name type="scientific">Nakamurella leprariae</name>
    <dbReference type="NCBI Taxonomy" id="2803911"/>
    <lineage>
        <taxon>Bacteria</taxon>
        <taxon>Bacillati</taxon>
        <taxon>Actinomycetota</taxon>
        <taxon>Actinomycetes</taxon>
        <taxon>Nakamurellales</taxon>
        <taxon>Nakamurellaceae</taxon>
        <taxon>Nakamurella</taxon>
    </lineage>
</organism>
<proteinExistence type="inferred from homology"/>
<evidence type="ECO:0000313" key="3">
    <source>
        <dbReference type="EMBL" id="MBM9469581.1"/>
    </source>
</evidence>
<comment type="caution">
    <text evidence="3">The sequence shown here is derived from an EMBL/GenBank/DDBJ whole genome shotgun (WGS) entry which is preliminary data.</text>
</comment>
<dbReference type="NCBIfam" id="TIGR00200">
    <property type="entry name" value="cinA_nterm"/>
    <property type="match status" value="1"/>
</dbReference>
<dbReference type="Pfam" id="PF02464">
    <property type="entry name" value="CinA"/>
    <property type="match status" value="1"/>
</dbReference>
<dbReference type="InterPro" id="IPR001453">
    <property type="entry name" value="MoaB/Mog_dom"/>
</dbReference>
<dbReference type="Gene3D" id="3.30.70.2860">
    <property type="match status" value="1"/>
</dbReference>
<dbReference type="HAMAP" id="MF_00226_B">
    <property type="entry name" value="CinA_B"/>
    <property type="match status" value="1"/>
</dbReference>
<comment type="similarity">
    <text evidence="1">Belongs to the CinA family.</text>
</comment>
<dbReference type="SMART" id="SM00852">
    <property type="entry name" value="MoCF_biosynth"/>
    <property type="match status" value="1"/>
</dbReference>